<dbReference type="AlphaFoldDB" id="A0A397I6U2"/>
<gene>
    <name evidence="1" type="ORF">Glove_269g27</name>
</gene>
<comment type="caution">
    <text evidence="1">The sequence shown here is derived from an EMBL/GenBank/DDBJ whole genome shotgun (WGS) entry which is preliminary data.</text>
</comment>
<evidence type="ECO:0000313" key="1">
    <source>
        <dbReference type="EMBL" id="RHZ70617.1"/>
    </source>
</evidence>
<keyword evidence="2" id="KW-1185">Reference proteome</keyword>
<name>A0A397I6U2_9GLOM</name>
<dbReference type="OrthoDB" id="2409593at2759"/>
<protein>
    <submittedName>
        <fullName evidence="1">Uncharacterized protein</fullName>
    </submittedName>
</protein>
<dbReference type="Proteomes" id="UP000266861">
    <property type="component" value="Unassembled WGS sequence"/>
</dbReference>
<reference evidence="1 2" key="1">
    <citation type="submission" date="2018-08" db="EMBL/GenBank/DDBJ databases">
        <title>Genome and evolution of the arbuscular mycorrhizal fungus Diversispora epigaea (formerly Glomus versiforme) and its bacterial endosymbionts.</title>
        <authorList>
            <person name="Sun X."/>
            <person name="Fei Z."/>
            <person name="Harrison M."/>
        </authorList>
    </citation>
    <scope>NUCLEOTIDE SEQUENCE [LARGE SCALE GENOMIC DNA]</scope>
    <source>
        <strain evidence="1 2">IT104</strain>
    </source>
</reference>
<evidence type="ECO:0000313" key="2">
    <source>
        <dbReference type="Proteomes" id="UP000266861"/>
    </source>
</evidence>
<organism evidence="1 2">
    <name type="scientific">Diversispora epigaea</name>
    <dbReference type="NCBI Taxonomy" id="1348612"/>
    <lineage>
        <taxon>Eukaryota</taxon>
        <taxon>Fungi</taxon>
        <taxon>Fungi incertae sedis</taxon>
        <taxon>Mucoromycota</taxon>
        <taxon>Glomeromycotina</taxon>
        <taxon>Glomeromycetes</taxon>
        <taxon>Diversisporales</taxon>
        <taxon>Diversisporaceae</taxon>
        <taxon>Diversispora</taxon>
    </lineage>
</organism>
<accession>A0A397I6U2</accession>
<dbReference type="EMBL" id="PQFF01000246">
    <property type="protein sequence ID" value="RHZ70617.1"/>
    <property type="molecule type" value="Genomic_DNA"/>
</dbReference>
<sequence>MNQLWYQLLKGMIYRWRKLRSGINLFNGESTKIQNYLPKLEELGNENFITLKNTLQNCLPHIRYLQIFGEDILHKNDFNFRIYHLEHEKFCTFITNEHETEIFSWIDTTYPLNKIPYEFQLILRVTILKVADTDEILGGFNPLEWDKTNEQDTWMKTKDSIIFSLKNVIEETVIQYIEFQNRVNYGICFGNYELLMETQVC</sequence>
<proteinExistence type="predicted"/>